<proteinExistence type="predicted"/>
<organism evidence="1 2">
    <name type="scientific">Stachybotrys elegans</name>
    <dbReference type="NCBI Taxonomy" id="80388"/>
    <lineage>
        <taxon>Eukaryota</taxon>
        <taxon>Fungi</taxon>
        <taxon>Dikarya</taxon>
        <taxon>Ascomycota</taxon>
        <taxon>Pezizomycotina</taxon>
        <taxon>Sordariomycetes</taxon>
        <taxon>Hypocreomycetidae</taxon>
        <taxon>Hypocreales</taxon>
        <taxon>Stachybotryaceae</taxon>
        <taxon>Stachybotrys</taxon>
    </lineage>
</organism>
<dbReference type="Proteomes" id="UP000813444">
    <property type="component" value="Unassembled WGS sequence"/>
</dbReference>
<keyword evidence="2" id="KW-1185">Reference proteome</keyword>
<dbReference type="EMBL" id="JAGPNK010000019">
    <property type="protein sequence ID" value="KAH7305345.1"/>
    <property type="molecule type" value="Genomic_DNA"/>
</dbReference>
<name>A0A8K0SJB1_9HYPO</name>
<evidence type="ECO:0000313" key="2">
    <source>
        <dbReference type="Proteomes" id="UP000813444"/>
    </source>
</evidence>
<accession>A0A8K0SJB1</accession>
<gene>
    <name evidence="1" type="ORF">B0I35DRAFT_362209</name>
</gene>
<protein>
    <submittedName>
        <fullName evidence="1">Uncharacterized protein</fullName>
    </submittedName>
</protein>
<reference evidence="1" key="1">
    <citation type="journal article" date="2021" name="Nat. Commun.">
        <title>Genetic determinants of endophytism in the Arabidopsis root mycobiome.</title>
        <authorList>
            <person name="Mesny F."/>
            <person name="Miyauchi S."/>
            <person name="Thiergart T."/>
            <person name="Pickel B."/>
            <person name="Atanasova L."/>
            <person name="Karlsson M."/>
            <person name="Huettel B."/>
            <person name="Barry K.W."/>
            <person name="Haridas S."/>
            <person name="Chen C."/>
            <person name="Bauer D."/>
            <person name="Andreopoulos W."/>
            <person name="Pangilinan J."/>
            <person name="LaButti K."/>
            <person name="Riley R."/>
            <person name="Lipzen A."/>
            <person name="Clum A."/>
            <person name="Drula E."/>
            <person name="Henrissat B."/>
            <person name="Kohler A."/>
            <person name="Grigoriev I.V."/>
            <person name="Martin F.M."/>
            <person name="Hacquard S."/>
        </authorList>
    </citation>
    <scope>NUCLEOTIDE SEQUENCE</scope>
    <source>
        <strain evidence="1">MPI-CAGE-CH-0235</strain>
    </source>
</reference>
<comment type="caution">
    <text evidence="1">The sequence shown here is derived from an EMBL/GenBank/DDBJ whole genome shotgun (WGS) entry which is preliminary data.</text>
</comment>
<evidence type="ECO:0000313" key="1">
    <source>
        <dbReference type="EMBL" id="KAH7305345.1"/>
    </source>
</evidence>
<feature type="non-terminal residue" evidence="1">
    <location>
        <position position="1"/>
    </location>
</feature>
<dbReference type="AlphaFoldDB" id="A0A8K0SJB1"/>
<sequence length="57" mass="6626">IISLSKELVKETLYNTLIKAETIKKNKYKSLSLKFTSIILFIRGFISFKLAKAYKKI</sequence>